<dbReference type="Proteomes" id="UP000515679">
    <property type="component" value="Chromosome"/>
</dbReference>
<protein>
    <submittedName>
        <fullName evidence="1">Uncharacterized protein</fullName>
    </submittedName>
</protein>
<organism evidence="1 2">
    <name type="scientific">Cohnella cholangitidis</name>
    <dbReference type="NCBI Taxonomy" id="2598458"/>
    <lineage>
        <taxon>Bacteria</taxon>
        <taxon>Bacillati</taxon>
        <taxon>Bacillota</taxon>
        <taxon>Bacilli</taxon>
        <taxon>Bacillales</taxon>
        <taxon>Paenibacillaceae</taxon>
        <taxon>Cohnella</taxon>
    </lineage>
</organism>
<sequence length="546" mass="64031">MDGKIKLKDIYNAVENSRSRYGKLKKCEIHFHTPASYDYRFSLETEYQRLDVGYILDVAVDQNYLSYEVAQTIKNEITEYVSEKYVQQLKESGKPFDSFKEYITYMLIAHKLYQSDVEVAVITDHNTIKGYRKLKYAINEYFKDRVKNTKDREAVFLFLGVEITCSEKNHLVAIFDENKFSVIQSFLSEIIISEQEGTYYTSHYLIEKIVNEYDGIAYLAHLNSSNLLGSYGYNKTLFSMKEMLIAGLSTLSKEKNVRQRIMEYSKQASKSLGFIYESDSHELETIGIQNTWIKFNEINFQSLKKAFFNFSISVYTEKPQISNKYIKGIVVESGLKGFLKAQEGNSYFVLEFSKDLNCIIGGRGTGKSTVLNTIETILTLETDNIDTLKFVSSHDMIYILFHLLGNDYIIQFIPQVEYHFSQLRFLDRAFEDEEMQDKLQSHWINLFRVKDEESFIPISRRESIEILQQIYRQGYSINNIIKKIDSGEISDFIKETIFYGVKYSVISDFMIELKRINKRSRLKFLRSNLMKMTGEIERRREFVEQK</sequence>
<dbReference type="NCBIfam" id="NF045781">
    <property type="entry name" value="Spaf1101_AAA_ATP"/>
    <property type="match status" value="1"/>
</dbReference>
<gene>
    <name evidence="1" type="ORF">FPL14_28895</name>
</gene>
<dbReference type="Gene3D" id="3.40.50.300">
    <property type="entry name" value="P-loop containing nucleotide triphosphate hydrolases"/>
    <property type="match status" value="1"/>
</dbReference>
<dbReference type="InterPro" id="IPR016195">
    <property type="entry name" value="Pol/histidinol_Pase-like"/>
</dbReference>
<dbReference type="RefSeq" id="WP_182301025.1">
    <property type="nucleotide sequence ID" value="NZ_CP041969.1"/>
</dbReference>
<dbReference type="InterPro" id="IPR054798">
    <property type="entry name" value="Spaf_1101-like"/>
</dbReference>
<keyword evidence="2" id="KW-1185">Reference proteome</keyword>
<evidence type="ECO:0000313" key="1">
    <source>
        <dbReference type="EMBL" id="QMV44734.1"/>
    </source>
</evidence>
<dbReference type="InterPro" id="IPR027417">
    <property type="entry name" value="P-loop_NTPase"/>
</dbReference>
<accession>A0A7G5C6A0</accession>
<dbReference type="SUPFAM" id="SSF89550">
    <property type="entry name" value="PHP domain-like"/>
    <property type="match status" value="1"/>
</dbReference>
<name>A0A7G5C6A0_9BACL</name>
<dbReference type="SUPFAM" id="SSF52540">
    <property type="entry name" value="P-loop containing nucleoside triphosphate hydrolases"/>
    <property type="match status" value="1"/>
</dbReference>
<dbReference type="KEGG" id="cchl:FPL14_28895"/>
<proteinExistence type="predicted"/>
<dbReference type="AlphaFoldDB" id="A0A7G5C6A0"/>
<dbReference type="EMBL" id="CP041969">
    <property type="protein sequence ID" value="QMV44734.1"/>
    <property type="molecule type" value="Genomic_DNA"/>
</dbReference>
<reference evidence="1 2" key="1">
    <citation type="submission" date="2019-07" db="EMBL/GenBank/DDBJ databases">
        <authorList>
            <person name="Kim J.K."/>
            <person name="Cheong H.-M."/>
            <person name="Choi Y."/>
            <person name="Hwang K.J."/>
            <person name="Lee S."/>
            <person name="Choi C."/>
        </authorList>
    </citation>
    <scope>NUCLEOTIDE SEQUENCE [LARGE SCALE GENOMIC DNA]</scope>
    <source>
        <strain evidence="1 2">KS 22</strain>
    </source>
</reference>
<evidence type="ECO:0000313" key="2">
    <source>
        <dbReference type="Proteomes" id="UP000515679"/>
    </source>
</evidence>
<dbReference type="Gene3D" id="3.20.20.140">
    <property type="entry name" value="Metal-dependent hydrolases"/>
    <property type="match status" value="1"/>
</dbReference>